<reference evidence="2 3" key="1">
    <citation type="submission" date="2018-03" db="EMBL/GenBank/DDBJ databases">
        <title>The draft genome of Sphingosinicella sp. GL-C-18.</title>
        <authorList>
            <person name="Liu L."/>
            <person name="Li L."/>
            <person name="Liang L."/>
            <person name="Zhang X."/>
            <person name="Wang T."/>
        </authorList>
    </citation>
    <scope>NUCLEOTIDE SEQUENCE [LARGE SCALE GENOMIC DNA]</scope>
    <source>
        <strain evidence="2 3">GL-C-18</strain>
    </source>
</reference>
<dbReference type="RefSeq" id="WP_106511295.1">
    <property type="nucleotide sequence ID" value="NZ_PXYI01000001.1"/>
</dbReference>
<evidence type="ECO:0000256" key="1">
    <source>
        <dbReference type="SAM" id="SignalP"/>
    </source>
</evidence>
<keyword evidence="1" id="KW-0732">Signal</keyword>
<evidence type="ECO:0008006" key="4">
    <source>
        <dbReference type="Google" id="ProtNLM"/>
    </source>
</evidence>
<evidence type="ECO:0000313" key="2">
    <source>
        <dbReference type="EMBL" id="PSJ43277.1"/>
    </source>
</evidence>
<organism evidence="2 3">
    <name type="scientific">Allosphingosinicella deserti</name>
    <dbReference type="NCBI Taxonomy" id="2116704"/>
    <lineage>
        <taxon>Bacteria</taxon>
        <taxon>Pseudomonadati</taxon>
        <taxon>Pseudomonadota</taxon>
        <taxon>Alphaproteobacteria</taxon>
        <taxon>Sphingomonadales</taxon>
        <taxon>Sphingomonadaceae</taxon>
        <taxon>Allosphingosinicella</taxon>
    </lineage>
</organism>
<protein>
    <recommendedName>
        <fullName evidence="4">Preprotein translocase subunit YajC</fullName>
    </recommendedName>
</protein>
<feature type="chain" id="PRO_5015170593" description="Preprotein translocase subunit YajC" evidence="1">
    <location>
        <begin position="25"/>
        <end position="173"/>
    </location>
</feature>
<name>A0A2P7QZ89_9SPHN</name>
<comment type="caution">
    <text evidence="2">The sequence shown here is derived from an EMBL/GenBank/DDBJ whole genome shotgun (WGS) entry which is preliminary data.</text>
</comment>
<accession>A0A2P7QZ89</accession>
<dbReference type="AlphaFoldDB" id="A0A2P7QZ89"/>
<keyword evidence="3" id="KW-1185">Reference proteome</keyword>
<dbReference type="EMBL" id="PXYI01000001">
    <property type="protein sequence ID" value="PSJ43277.1"/>
    <property type="molecule type" value="Genomic_DNA"/>
</dbReference>
<proteinExistence type="predicted"/>
<gene>
    <name evidence="2" type="ORF">C7I55_02565</name>
</gene>
<dbReference type="OrthoDB" id="7508530at2"/>
<sequence length="173" mass="17336">MNIVNNMKLSVAAFALAAALPAAAQQPAAQAAVGPGTIVKDDKGAEVGTVARVEGETYIIKTDKHEVPIARASVTPHEGALLFGMTRDQLNAAVEQQLAKKDAAITTGATVLGSAGTPAGTIDAVDPEFVTLKLPSGKAVRLPRTALALGQSGLVTGATAEQLEAAAASAGTQ</sequence>
<feature type="signal peptide" evidence="1">
    <location>
        <begin position="1"/>
        <end position="24"/>
    </location>
</feature>
<evidence type="ECO:0000313" key="3">
    <source>
        <dbReference type="Proteomes" id="UP000241167"/>
    </source>
</evidence>
<dbReference type="Proteomes" id="UP000241167">
    <property type="component" value="Unassembled WGS sequence"/>
</dbReference>